<evidence type="ECO:0000256" key="6">
    <source>
        <dbReference type="ARBA" id="ARBA00022618"/>
    </source>
</evidence>
<dbReference type="FunFam" id="3.90.190.10:FF:000038">
    <property type="entry name" value="Tyrosine-protein phosphatase CDC14"/>
    <property type="match status" value="1"/>
</dbReference>
<dbReference type="HOGENOM" id="CLU_017787_0_2_1"/>
<dbReference type="EMBL" id="JH993090">
    <property type="protein sequence ID" value="EKX35466.1"/>
    <property type="molecule type" value="Genomic_DNA"/>
</dbReference>
<dbReference type="GO" id="GO:0032954">
    <property type="term" value="P:regulation of cytokinetic process"/>
    <property type="evidence" value="ECO:0007669"/>
    <property type="project" value="UniProtKB-ARBA"/>
</dbReference>
<evidence type="ECO:0000256" key="7">
    <source>
        <dbReference type="ARBA" id="ARBA00022776"/>
    </source>
</evidence>
<comment type="subcellular location">
    <subcellularLocation>
        <location evidence="2">Cytoplasm</location>
    </subcellularLocation>
    <subcellularLocation>
        <location evidence="1">Nucleus</location>
    </subcellularLocation>
</comment>
<keyword evidence="8" id="KW-0378">Hydrolase</keyword>
<dbReference type="GO" id="GO:0005737">
    <property type="term" value="C:cytoplasm"/>
    <property type="evidence" value="ECO:0007669"/>
    <property type="project" value="UniProtKB-SubCell"/>
</dbReference>
<dbReference type="GO" id="GO:0005856">
    <property type="term" value="C:cytoskeleton"/>
    <property type="evidence" value="ECO:0007669"/>
    <property type="project" value="UniProtKB-ARBA"/>
</dbReference>
<dbReference type="GO" id="GO:0000278">
    <property type="term" value="P:mitotic cell cycle"/>
    <property type="evidence" value="ECO:0007669"/>
    <property type="project" value="UniProtKB-ARBA"/>
</dbReference>
<dbReference type="GeneID" id="17292218"/>
<protein>
    <recommendedName>
        <fullName evidence="17">Protein-tyrosine-phosphatase</fullName>
    </recommendedName>
</protein>
<dbReference type="InterPro" id="IPR000387">
    <property type="entry name" value="Tyr_Pase_dom"/>
</dbReference>
<feature type="domain" description="Tyrosine specific protein phosphatases" evidence="13">
    <location>
        <begin position="231"/>
        <end position="293"/>
    </location>
</feature>
<evidence type="ECO:0000256" key="4">
    <source>
        <dbReference type="ARBA" id="ARBA00022490"/>
    </source>
</evidence>
<keyword evidence="16" id="KW-1185">Reference proteome</keyword>
<evidence type="ECO:0000256" key="10">
    <source>
        <dbReference type="ARBA" id="ARBA00023254"/>
    </source>
</evidence>
<dbReference type="RefSeq" id="XP_005822446.1">
    <property type="nucleotide sequence ID" value="XM_005822389.1"/>
</dbReference>
<dbReference type="CDD" id="cd17657">
    <property type="entry name" value="CDC14_N"/>
    <property type="match status" value="1"/>
</dbReference>
<name>L1IGS7_GUITC</name>
<dbReference type="InterPro" id="IPR020422">
    <property type="entry name" value="TYR_PHOSPHATASE_DUAL_dom"/>
</dbReference>
<dbReference type="AlphaFoldDB" id="L1IGS7"/>
<evidence type="ECO:0000256" key="8">
    <source>
        <dbReference type="ARBA" id="ARBA00022801"/>
    </source>
</evidence>
<reference evidence="14 16" key="1">
    <citation type="journal article" date="2012" name="Nature">
        <title>Algal genomes reveal evolutionary mosaicism and the fate of nucleomorphs.</title>
        <authorList>
            <consortium name="DOE Joint Genome Institute"/>
            <person name="Curtis B.A."/>
            <person name="Tanifuji G."/>
            <person name="Burki F."/>
            <person name="Gruber A."/>
            <person name="Irimia M."/>
            <person name="Maruyama S."/>
            <person name="Arias M.C."/>
            <person name="Ball S.G."/>
            <person name="Gile G.H."/>
            <person name="Hirakawa Y."/>
            <person name="Hopkins J.F."/>
            <person name="Kuo A."/>
            <person name="Rensing S.A."/>
            <person name="Schmutz J."/>
            <person name="Symeonidi A."/>
            <person name="Elias M."/>
            <person name="Eveleigh R.J."/>
            <person name="Herman E.K."/>
            <person name="Klute M.J."/>
            <person name="Nakayama T."/>
            <person name="Obornik M."/>
            <person name="Reyes-Prieto A."/>
            <person name="Armbrust E.V."/>
            <person name="Aves S.J."/>
            <person name="Beiko R.G."/>
            <person name="Coutinho P."/>
            <person name="Dacks J.B."/>
            <person name="Durnford D.G."/>
            <person name="Fast N.M."/>
            <person name="Green B.R."/>
            <person name="Grisdale C.J."/>
            <person name="Hempel F."/>
            <person name="Henrissat B."/>
            <person name="Hoppner M.P."/>
            <person name="Ishida K."/>
            <person name="Kim E."/>
            <person name="Koreny L."/>
            <person name="Kroth P.G."/>
            <person name="Liu Y."/>
            <person name="Malik S.B."/>
            <person name="Maier U.G."/>
            <person name="McRose D."/>
            <person name="Mock T."/>
            <person name="Neilson J.A."/>
            <person name="Onodera N.T."/>
            <person name="Poole A.M."/>
            <person name="Pritham E.J."/>
            <person name="Richards T.A."/>
            <person name="Rocap G."/>
            <person name="Roy S.W."/>
            <person name="Sarai C."/>
            <person name="Schaack S."/>
            <person name="Shirato S."/>
            <person name="Slamovits C.H."/>
            <person name="Spencer D.F."/>
            <person name="Suzuki S."/>
            <person name="Worden A.Z."/>
            <person name="Zauner S."/>
            <person name="Barry K."/>
            <person name="Bell C."/>
            <person name="Bharti A.K."/>
            <person name="Crow J.A."/>
            <person name="Grimwood J."/>
            <person name="Kramer R."/>
            <person name="Lindquist E."/>
            <person name="Lucas S."/>
            <person name="Salamov A."/>
            <person name="McFadden G.I."/>
            <person name="Lane C.E."/>
            <person name="Keeling P.J."/>
            <person name="Gray M.W."/>
            <person name="Grigoriev I.V."/>
            <person name="Archibald J.M."/>
        </authorList>
    </citation>
    <scope>NUCLEOTIDE SEQUENCE</scope>
    <source>
        <strain evidence="14 16">CCMP2712</strain>
    </source>
</reference>
<dbReference type="KEGG" id="gtt:GUITHDRAFT_45586"/>
<keyword evidence="9" id="KW-0539">Nucleus</keyword>
<dbReference type="InterPro" id="IPR029260">
    <property type="entry name" value="DSPn"/>
</dbReference>
<dbReference type="GO" id="GO:0007096">
    <property type="term" value="P:regulation of exit from mitosis"/>
    <property type="evidence" value="ECO:0007669"/>
    <property type="project" value="UniProtKB-ARBA"/>
</dbReference>
<dbReference type="PROSITE" id="PS50056">
    <property type="entry name" value="TYR_PHOSPHATASE_2"/>
    <property type="match status" value="1"/>
</dbReference>
<dbReference type="SMART" id="SM00404">
    <property type="entry name" value="PTPc_motif"/>
    <property type="match status" value="1"/>
</dbReference>
<evidence type="ECO:0000259" key="13">
    <source>
        <dbReference type="PROSITE" id="PS50056"/>
    </source>
</evidence>
<dbReference type="PANTHER" id="PTHR23339">
    <property type="entry name" value="TYROSINE SPECIFIC PROTEIN PHOSPHATASE AND DUAL SPECIFICITY PROTEIN PHOSPHATASE"/>
    <property type="match status" value="1"/>
</dbReference>
<dbReference type="GO" id="GO:0051321">
    <property type="term" value="P:meiotic cell cycle"/>
    <property type="evidence" value="ECO:0007669"/>
    <property type="project" value="UniProtKB-KW"/>
</dbReference>
<dbReference type="InterPro" id="IPR016130">
    <property type="entry name" value="Tyr_Pase_AS"/>
</dbReference>
<keyword evidence="6" id="KW-0132">Cell division</keyword>
<evidence type="ECO:0000259" key="12">
    <source>
        <dbReference type="PROSITE" id="PS50054"/>
    </source>
</evidence>
<dbReference type="PROSITE" id="PS50054">
    <property type="entry name" value="TYR_PHOSPHATASE_DUAL"/>
    <property type="match status" value="1"/>
</dbReference>
<evidence type="ECO:0000256" key="9">
    <source>
        <dbReference type="ARBA" id="ARBA00023242"/>
    </source>
</evidence>
<dbReference type="EnsemblProtists" id="EKX35466">
    <property type="protein sequence ID" value="EKX35466"/>
    <property type="gene ID" value="GUITHDRAFT_45586"/>
</dbReference>
<proteinExistence type="inferred from homology"/>
<dbReference type="GO" id="GO:0004721">
    <property type="term" value="F:phosphoprotein phosphatase activity"/>
    <property type="evidence" value="ECO:0007669"/>
    <property type="project" value="UniProtKB-ARBA"/>
</dbReference>
<dbReference type="eggNOG" id="KOG1720">
    <property type="taxonomic scope" value="Eukaryota"/>
</dbReference>
<keyword evidence="4" id="KW-0963">Cytoplasm</keyword>
<sequence length="295" mass="33868">DKPKLFFFSSEAQESYEPFCHDFGPVNLAALYHFCVLVDEKMNEPRLQQRHLVYYCENESSSVTNAAFLLSAYIMLRRGLTPEAAYAPFQRMKASPIKPYRDASHCPSEYDLPILDCLRGLLRAVKLGWFNLDKFDLDDYVRWNHPSFDFHVICPKLIAFRGPDVRRKFKEDPTAFSPSKCVEAFKAKGVTAVVRLNEPETYDPAEFEKEGIRHYDLQFEDCTAPPRAIVEKFLKICKDEKGSVAVHCRAGLGRTGTLIAVYMMAAHRFRANEAIAWLRLVRPGSVIGRQQQFLK</sequence>
<feature type="non-terminal residue" evidence="14">
    <location>
        <position position="1"/>
    </location>
</feature>
<evidence type="ECO:0000256" key="11">
    <source>
        <dbReference type="ARBA" id="ARBA00023306"/>
    </source>
</evidence>
<evidence type="ECO:0000256" key="5">
    <source>
        <dbReference type="ARBA" id="ARBA00022553"/>
    </source>
</evidence>
<dbReference type="InterPro" id="IPR057023">
    <property type="entry name" value="PTP-SAK"/>
</dbReference>
<keyword evidence="10" id="KW-0469">Meiosis</keyword>
<evidence type="ECO:0000256" key="2">
    <source>
        <dbReference type="ARBA" id="ARBA00004496"/>
    </source>
</evidence>
<gene>
    <name evidence="14" type="ORF">GUITHDRAFT_45586</name>
</gene>
<feature type="domain" description="Tyrosine-protein phosphatase" evidence="12">
    <location>
        <begin position="149"/>
        <end position="295"/>
    </location>
</feature>
<dbReference type="STRING" id="905079.L1IGS7"/>
<evidence type="ECO:0000256" key="3">
    <source>
        <dbReference type="ARBA" id="ARBA00007315"/>
    </source>
</evidence>
<dbReference type="PROSITE" id="PS00383">
    <property type="entry name" value="TYR_PHOSPHATASE_1"/>
    <property type="match status" value="1"/>
</dbReference>
<dbReference type="GO" id="GO:0031981">
    <property type="term" value="C:nuclear lumen"/>
    <property type="evidence" value="ECO:0007669"/>
    <property type="project" value="UniProtKB-ARBA"/>
</dbReference>
<dbReference type="InterPro" id="IPR003595">
    <property type="entry name" value="Tyr_Pase_cat"/>
</dbReference>
<dbReference type="Pfam" id="PF14671">
    <property type="entry name" value="DSPn"/>
    <property type="match status" value="1"/>
</dbReference>
<accession>L1IGS7</accession>
<dbReference type="SUPFAM" id="SSF52799">
    <property type="entry name" value="(Phosphotyrosine protein) phosphatases II"/>
    <property type="match status" value="2"/>
</dbReference>
<keyword evidence="11" id="KW-0131">Cell cycle</keyword>
<reference evidence="15" key="3">
    <citation type="submission" date="2016-03" db="UniProtKB">
        <authorList>
            <consortium name="EnsemblProtists"/>
        </authorList>
    </citation>
    <scope>IDENTIFICATION</scope>
</reference>
<evidence type="ECO:0000256" key="1">
    <source>
        <dbReference type="ARBA" id="ARBA00004123"/>
    </source>
</evidence>
<dbReference type="InterPro" id="IPR050561">
    <property type="entry name" value="PTP"/>
</dbReference>
<dbReference type="Proteomes" id="UP000011087">
    <property type="component" value="Unassembled WGS sequence"/>
</dbReference>
<dbReference type="OrthoDB" id="5632at2759"/>
<evidence type="ECO:0000313" key="14">
    <source>
        <dbReference type="EMBL" id="EKX35466.1"/>
    </source>
</evidence>
<evidence type="ECO:0008006" key="17">
    <source>
        <dbReference type="Google" id="ProtNLM"/>
    </source>
</evidence>
<dbReference type="GO" id="GO:0051301">
    <property type="term" value="P:cell division"/>
    <property type="evidence" value="ECO:0007669"/>
    <property type="project" value="UniProtKB-KW"/>
</dbReference>
<reference evidence="16" key="2">
    <citation type="submission" date="2012-11" db="EMBL/GenBank/DDBJ databases">
        <authorList>
            <person name="Kuo A."/>
            <person name="Curtis B.A."/>
            <person name="Tanifuji G."/>
            <person name="Burki F."/>
            <person name="Gruber A."/>
            <person name="Irimia M."/>
            <person name="Maruyama S."/>
            <person name="Arias M.C."/>
            <person name="Ball S.G."/>
            <person name="Gile G.H."/>
            <person name="Hirakawa Y."/>
            <person name="Hopkins J.F."/>
            <person name="Rensing S.A."/>
            <person name="Schmutz J."/>
            <person name="Symeonidi A."/>
            <person name="Elias M."/>
            <person name="Eveleigh R.J."/>
            <person name="Herman E.K."/>
            <person name="Klute M.J."/>
            <person name="Nakayama T."/>
            <person name="Obornik M."/>
            <person name="Reyes-Prieto A."/>
            <person name="Armbrust E.V."/>
            <person name="Aves S.J."/>
            <person name="Beiko R.G."/>
            <person name="Coutinho P."/>
            <person name="Dacks J.B."/>
            <person name="Durnford D.G."/>
            <person name="Fast N.M."/>
            <person name="Green B.R."/>
            <person name="Grisdale C."/>
            <person name="Hempe F."/>
            <person name="Henrissat B."/>
            <person name="Hoppner M.P."/>
            <person name="Ishida K.-I."/>
            <person name="Kim E."/>
            <person name="Koreny L."/>
            <person name="Kroth P.G."/>
            <person name="Liu Y."/>
            <person name="Malik S.-B."/>
            <person name="Maier U.G."/>
            <person name="McRose D."/>
            <person name="Mock T."/>
            <person name="Neilson J.A."/>
            <person name="Onodera N.T."/>
            <person name="Poole A.M."/>
            <person name="Pritham E.J."/>
            <person name="Richards T.A."/>
            <person name="Rocap G."/>
            <person name="Roy S.W."/>
            <person name="Sarai C."/>
            <person name="Schaack S."/>
            <person name="Shirato S."/>
            <person name="Slamovits C.H."/>
            <person name="Spencer D.F."/>
            <person name="Suzuki S."/>
            <person name="Worden A.Z."/>
            <person name="Zauner S."/>
            <person name="Barry K."/>
            <person name="Bell C."/>
            <person name="Bharti A.K."/>
            <person name="Crow J.A."/>
            <person name="Grimwood J."/>
            <person name="Kramer R."/>
            <person name="Lindquist E."/>
            <person name="Lucas S."/>
            <person name="Salamov A."/>
            <person name="McFadden G.I."/>
            <person name="Lane C.E."/>
            <person name="Keeling P.J."/>
            <person name="Gray M.W."/>
            <person name="Grigoriev I.V."/>
            <person name="Archibald J.M."/>
        </authorList>
    </citation>
    <scope>NUCLEOTIDE SEQUENCE</scope>
    <source>
        <strain evidence="16">CCMP2712</strain>
    </source>
</reference>
<dbReference type="InterPro" id="IPR029021">
    <property type="entry name" value="Prot-tyrosine_phosphatase-like"/>
</dbReference>
<organism evidence="14">
    <name type="scientific">Guillardia theta (strain CCMP2712)</name>
    <name type="common">Cryptophyte</name>
    <dbReference type="NCBI Taxonomy" id="905079"/>
    <lineage>
        <taxon>Eukaryota</taxon>
        <taxon>Cryptophyceae</taxon>
        <taxon>Pyrenomonadales</taxon>
        <taxon>Geminigeraceae</taxon>
        <taxon>Guillardia</taxon>
    </lineage>
</organism>
<keyword evidence="7" id="KW-0498">Mitosis</keyword>
<dbReference type="Gene3D" id="3.90.190.10">
    <property type="entry name" value="Protein tyrosine phosphatase superfamily"/>
    <property type="match status" value="2"/>
</dbReference>
<dbReference type="Pfam" id="PF22784">
    <property type="entry name" value="PTP-SAK"/>
    <property type="match status" value="1"/>
</dbReference>
<evidence type="ECO:0000313" key="16">
    <source>
        <dbReference type="Proteomes" id="UP000011087"/>
    </source>
</evidence>
<keyword evidence="5" id="KW-0597">Phosphoprotein</keyword>
<dbReference type="SMART" id="SM00195">
    <property type="entry name" value="DSPc"/>
    <property type="match status" value="1"/>
</dbReference>
<feature type="non-terminal residue" evidence="14">
    <location>
        <position position="295"/>
    </location>
</feature>
<comment type="similarity">
    <text evidence="3">Belongs to the protein-tyrosine phosphatase family. Non-receptor class CDC14 subfamily.</text>
</comment>
<dbReference type="PaxDb" id="55529-EKX35466"/>
<dbReference type="GO" id="GO:0033554">
    <property type="term" value="P:cellular response to stress"/>
    <property type="evidence" value="ECO:0007669"/>
    <property type="project" value="UniProtKB-ARBA"/>
</dbReference>
<evidence type="ECO:0000313" key="15">
    <source>
        <dbReference type="EnsemblProtists" id="EKX35466"/>
    </source>
</evidence>